<feature type="domain" description="DUF5107" evidence="1">
    <location>
        <begin position="54"/>
        <end position="271"/>
    </location>
</feature>
<dbReference type="EMBL" id="UINC01073879">
    <property type="protein sequence ID" value="SVC10594.1"/>
    <property type="molecule type" value="Genomic_DNA"/>
</dbReference>
<dbReference type="PROSITE" id="PS51257">
    <property type="entry name" value="PROKAR_LIPOPROTEIN"/>
    <property type="match status" value="1"/>
</dbReference>
<protein>
    <recommendedName>
        <fullName evidence="1">DUF5107 domain-containing protein</fullName>
    </recommendedName>
</protein>
<sequence length="271" mass="30955">MKQFNINFQIIALLSIFVIGCDKMDVSISEETRSIKTYPFSDPNPIPMLVKDSRLYPYHSFDGYSHEGKPQEWKVLKLENSFIEVTVLPEVGGKVWGAIDKSNGEEFIYRNEVMKFRNIALRGPWTSGGIEFNFGVIGHTPSTATPVDYTTRTNLDGSVSVFVGAMDLPSRTHWRVEINLKKDRSNFETTALWYNPTPHTQPYYNWMTAAAFARDDLEVAFPGNQYLKHGGEVKSWPVDNKGRDLSFYDNNRFEGHKSYHVVGEQKDFFGG</sequence>
<name>A0A382JE65_9ZZZZ</name>
<dbReference type="Pfam" id="PF17128">
    <property type="entry name" value="DUF5107"/>
    <property type="match status" value="1"/>
</dbReference>
<dbReference type="AlphaFoldDB" id="A0A382JE65"/>
<evidence type="ECO:0000259" key="1">
    <source>
        <dbReference type="Pfam" id="PF17128"/>
    </source>
</evidence>
<evidence type="ECO:0000313" key="2">
    <source>
        <dbReference type="EMBL" id="SVC10594.1"/>
    </source>
</evidence>
<reference evidence="2" key="1">
    <citation type="submission" date="2018-05" db="EMBL/GenBank/DDBJ databases">
        <authorList>
            <person name="Lanie J.A."/>
            <person name="Ng W.-L."/>
            <person name="Kazmierczak K.M."/>
            <person name="Andrzejewski T.M."/>
            <person name="Davidsen T.M."/>
            <person name="Wayne K.J."/>
            <person name="Tettelin H."/>
            <person name="Glass J.I."/>
            <person name="Rusch D."/>
            <person name="Podicherti R."/>
            <person name="Tsui H.-C.T."/>
            <person name="Winkler M.E."/>
        </authorList>
    </citation>
    <scope>NUCLEOTIDE SEQUENCE</scope>
</reference>
<gene>
    <name evidence="2" type="ORF">METZ01_LOCUS263448</name>
</gene>
<organism evidence="2">
    <name type="scientific">marine metagenome</name>
    <dbReference type="NCBI Taxonomy" id="408172"/>
    <lineage>
        <taxon>unclassified sequences</taxon>
        <taxon>metagenomes</taxon>
        <taxon>ecological metagenomes</taxon>
    </lineage>
</organism>
<feature type="non-terminal residue" evidence="2">
    <location>
        <position position="271"/>
    </location>
</feature>
<accession>A0A382JE65</accession>
<dbReference type="InterPro" id="IPR033396">
    <property type="entry name" value="DUF5107"/>
</dbReference>
<proteinExistence type="predicted"/>